<keyword evidence="1" id="KW-0812">Transmembrane</keyword>
<keyword evidence="3" id="KW-1185">Reference proteome</keyword>
<comment type="caution">
    <text evidence="2">The sequence shown here is derived from an EMBL/GenBank/DDBJ whole genome shotgun (WGS) entry which is preliminary data.</text>
</comment>
<dbReference type="OrthoDB" id="4715924at2"/>
<protein>
    <submittedName>
        <fullName evidence="2">Uncharacterized protein</fullName>
    </submittedName>
</protein>
<sequence>MIVIALLLATIGVADLARERFRGPRGIVTGGILGLAVAVLGTLGTGITWGWMLALAAALVAWQALTDYRAKPHVGYWPLALLAATVAAAWAFLRVDATPDSTLVSWYEALPYALPGTVTFDTFALGLGGVLVLFETANVIVRIVLPSEKKQAVVDAAPAAAPAARRRRWLLGRAQVGASATPAPVADAELAPLKGGRMIGPLERLFILALALAGQFTAIGAVIAAKGIIRFPEISKDDAGGSKAEYFLVGSFASWALVLAVAVLLQLGA</sequence>
<dbReference type="Proteomes" id="UP000317998">
    <property type="component" value="Unassembled WGS sequence"/>
</dbReference>
<feature type="transmembrane region" description="Helical" evidence="1">
    <location>
        <begin position="205"/>
        <end position="226"/>
    </location>
</feature>
<evidence type="ECO:0000313" key="2">
    <source>
        <dbReference type="EMBL" id="TQL47663.1"/>
    </source>
</evidence>
<dbReference type="RefSeq" id="WP_141879889.1">
    <property type="nucleotide sequence ID" value="NZ_VFOM01000001.1"/>
</dbReference>
<organism evidence="2 3">
    <name type="scientific">Homoserinimonas aerilata</name>
    <dbReference type="NCBI Taxonomy" id="1162970"/>
    <lineage>
        <taxon>Bacteria</taxon>
        <taxon>Bacillati</taxon>
        <taxon>Actinomycetota</taxon>
        <taxon>Actinomycetes</taxon>
        <taxon>Micrococcales</taxon>
        <taxon>Microbacteriaceae</taxon>
        <taxon>Homoserinimonas</taxon>
    </lineage>
</organism>
<accession>A0A542YHU1</accession>
<dbReference type="EMBL" id="VFOM01000001">
    <property type="protein sequence ID" value="TQL47663.1"/>
    <property type="molecule type" value="Genomic_DNA"/>
</dbReference>
<proteinExistence type="predicted"/>
<feature type="transmembrane region" description="Helical" evidence="1">
    <location>
        <begin position="32"/>
        <end position="62"/>
    </location>
</feature>
<keyword evidence="1" id="KW-1133">Transmembrane helix</keyword>
<evidence type="ECO:0000256" key="1">
    <source>
        <dbReference type="SAM" id="Phobius"/>
    </source>
</evidence>
<reference evidence="2 3" key="1">
    <citation type="submission" date="2019-06" db="EMBL/GenBank/DDBJ databases">
        <title>Sequencing the genomes of 1000 actinobacteria strains.</title>
        <authorList>
            <person name="Klenk H.-P."/>
        </authorList>
    </citation>
    <scope>NUCLEOTIDE SEQUENCE [LARGE SCALE GENOMIC DNA]</scope>
    <source>
        <strain evidence="2 3">DSM 26477</strain>
    </source>
</reference>
<feature type="transmembrane region" description="Helical" evidence="1">
    <location>
        <begin position="74"/>
        <end position="93"/>
    </location>
</feature>
<name>A0A542YHU1_9MICO</name>
<feature type="transmembrane region" description="Helical" evidence="1">
    <location>
        <begin position="246"/>
        <end position="267"/>
    </location>
</feature>
<feature type="transmembrane region" description="Helical" evidence="1">
    <location>
        <begin position="113"/>
        <end position="134"/>
    </location>
</feature>
<keyword evidence="1" id="KW-0472">Membrane</keyword>
<gene>
    <name evidence="2" type="ORF">FB562_0729</name>
</gene>
<evidence type="ECO:0000313" key="3">
    <source>
        <dbReference type="Proteomes" id="UP000317998"/>
    </source>
</evidence>
<dbReference type="AlphaFoldDB" id="A0A542YHU1"/>